<dbReference type="PANTHER" id="PTHR43162">
    <property type="match status" value="1"/>
</dbReference>
<comment type="caution">
    <text evidence="2">The sequence shown here is derived from an EMBL/GenBank/DDBJ whole genome shotgun (WGS) entry which is preliminary data.</text>
</comment>
<name>A0ABP9HVW1_9ACTN</name>
<dbReference type="Pfam" id="PF13460">
    <property type="entry name" value="NAD_binding_10"/>
    <property type="match status" value="1"/>
</dbReference>
<evidence type="ECO:0000259" key="1">
    <source>
        <dbReference type="Pfam" id="PF13460"/>
    </source>
</evidence>
<organism evidence="2 3">
    <name type="scientific">Yinghuangia aomiensis</name>
    <dbReference type="NCBI Taxonomy" id="676205"/>
    <lineage>
        <taxon>Bacteria</taxon>
        <taxon>Bacillati</taxon>
        <taxon>Actinomycetota</taxon>
        <taxon>Actinomycetes</taxon>
        <taxon>Kitasatosporales</taxon>
        <taxon>Streptomycetaceae</taxon>
        <taxon>Yinghuangia</taxon>
    </lineage>
</organism>
<dbReference type="Gene3D" id="3.90.25.10">
    <property type="entry name" value="UDP-galactose 4-epimerase, domain 1"/>
    <property type="match status" value="1"/>
</dbReference>
<dbReference type="InterPro" id="IPR036291">
    <property type="entry name" value="NAD(P)-bd_dom_sf"/>
</dbReference>
<reference evidence="3" key="1">
    <citation type="journal article" date="2019" name="Int. J. Syst. Evol. Microbiol.">
        <title>The Global Catalogue of Microorganisms (GCM) 10K type strain sequencing project: providing services to taxonomists for standard genome sequencing and annotation.</title>
        <authorList>
            <consortium name="The Broad Institute Genomics Platform"/>
            <consortium name="The Broad Institute Genome Sequencing Center for Infectious Disease"/>
            <person name="Wu L."/>
            <person name="Ma J."/>
        </authorList>
    </citation>
    <scope>NUCLEOTIDE SEQUENCE [LARGE SCALE GENOMIC DNA]</scope>
    <source>
        <strain evidence="3">JCM 17986</strain>
    </source>
</reference>
<proteinExistence type="predicted"/>
<accession>A0ABP9HVW1</accession>
<evidence type="ECO:0000313" key="2">
    <source>
        <dbReference type="EMBL" id="GAA4979287.1"/>
    </source>
</evidence>
<dbReference type="InterPro" id="IPR051604">
    <property type="entry name" value="Ergot_Alk_Oxidoreductase"/>
</dbReference>
<keyword evidence="3" id="KW-1185">Reference proteome</keyword>
<protein>
    <submittedName>
        <fullName evidence="2">NAD(P)H-binding protein</fullName>
    </submittedName>
</protein>
<dbReference type="PANTHER" id="PTHR43162:SF1">
    <property type="entry name" value="PRESTALK A DIFFERENTIATION PROTEIN A"/>
    <property type="match status" value="1"/>
</dbReference>
<dbReference type="InterPro" id="IPR016040">
    <property type="entry name" value="NAD(P)-bd_dom"/>
</dbReference>
<feature type="domain" description="NAD(P)-binding" evidence="1">
    <location>
        <begin position="10"/>
        <end position="176"/>
    </location>
</feature>
<evidence type="ECO:0000313" key="3">
    <source>
        <dbReference type="Proteomes" id="UP001500466"/>
    </source>
</evidence>
<dbReference type="EMBL" id="BAABHS010000021">
    <property type="protein sequence ID" value="GAA4979287.1"/>
    <property type="molecule type" value="Genomic_DNA"/>
</dbReference>
<dbReference type="Proteomes" id="UP001500466">
    <property type="component" value="Unassembled WGS sequence"/>
</dbReference>
<dbReference type="SUPFAM" id="SSF51735">
    <property type="entry name" value="NAD(P)-binding Rossmann-fold domains"/>
    <property type="match status" value="1"/>
</dbReference>
<dbReference type="Gene3D" id="3.40.50.720">
    <property type="entry name" value="NAD(P)-binding Rossmann-like Domain"/>
    <property type="match status" value="1"/>
</dbReference>
<sequence length="283" mass="29349">MAMNTTLVLGGTGTTGRRIARRLREAGHPVRTASRTGGDVRCALGEPSTWAAALDGVAGLYVLEPDLRTGLDPSVRIPGLVEAAAAAGVRRVVLLSAHGVGEADDGRPLKGAEDAVRASGMDWTILRPGWFAQNFSETFWRPAVLTGTLALPTGDGRTAFVDADDIAEVAAAALTDVRHAGRIYQLTGPRSLGFAEAVEIIGKATGRTVRHVDVTAEAFVEQQVAHGVAPDVAARLCGLLVAVRDGLGSGVSDGVREALGRPARGFEQFVAGAVGAWSESDLP</sequence>
<gene>
    <name evidence="2" type="ORF">GCM10023205_54770</name>
</gene>